<name>A0A975TC57_9NOST</name>
<sequence length="35" mass="4102">MAVQWLLSGSSMVAQWLFDGGLVVVQWRTFWNQIF</sequence>
<accession>A0A975TC57</accession>
<dbReference type="AlphaFoldDB" id="A0A975TC57"/>
<gene>
    <name evidence="1" type="ORF">B6N60_04837</name>
</gene>
<reference evidence="1" key="1">
    <citation type="submission" date="2017-04" db="EMBL/GenBank/DDBJ databases">
        <title>Genome deletions in a multicellular cyanobacterial endosymbiont for morphological adaptation in marine diatoms.</title>
        <authorList>
            <person name="Wang Y."/>
            <person name="Gao H."/>
            <person name="Li R."/>
            <person name="Xu X."/>
        </authorList>
    </citation>
    <scope>NUCLEOTIDE SEQUENCE</scope>
    <source>
        <strain evidence="1">FACHB 800</strain>
    </source>
</reference>
<dbReference type="EMBL" id="CP021056">
    <property type="protein sequence ID" value="QXE26106.1"/>
    <property type="molecule type" value="Genomic_DNA"/>
</dbReference>
<protein>
    <submittedName>
        <fullName evidence="1">Uncharacterized protein</fullName>
    </submittedName>
</protein>
<evidence type="ECO:0000313" key="2">
    <source>
        <dbReference type="Proteomes" id="UP000683511"/>
    </source>
</evidence>
<organism evidence="1 2">
    <name type="scientific">Richelia sinica FACHB-800</name>
    <dbReference type="NCBI Taxonomy" id="1357546"/>
    <lineage>
        <taxon>Bacteria</taxon>
        <taxon>Bacillati</taxon>
        <taxon>Cyanobacteriota</taxon>
        <taxon>Cyanophyceae</taxon>
        <taxon>Nostocales</taxon>
        <taxon>Nostocaceae</taxon>
        <taxon>Richelia</taxon>
    </lineage>
</organism>
<evidence type="ECO:0000313" key="1">
    <source>
        <dbReference type="EMBL" id="QXE26106.1"/>
    </source>
</evidence>
<proteinExistence type="predicted"/>
<dbReference type="KEGG" id="rsin:B6N60_04837"/>
<keyword evidence="2" id="KW-1185">Reference proteome</keyword>
<dbReference type="Proteomes" id="UP000683511">
    <property type="component" value="Chromosome"/>
</dbReference>